<gene>
    <name evidence="2" type="ORF">QO014_002934</name>
</gene>
<dbReference type="RefSeq" id="WP_266349448.1">
    <property type="nucleotide sequence ID" value="NZ_JAPKNG010000004.1"/>
</dbReference>
<dbReference type="InterPro" id="IPR025961">
    <property type="entry name" value="Metal_resist"/>
</dbReference>
<proteinExistence type="predicted"/>
<keyword evidence="1" id="KW-0812">Transmembrane</keyword>
<evidence type="ECO:0000313" key="3">
    <source>
        <dbReference type="Proteomes" id="UP001241603"/>
    </source>
</evidence>
<accession>A0ABU0HAK4</accession>
<dbReference type="Proteomes" id="UP001241603">
    <property type="component" value="Unassembled WGS sequence"/>
</dbReference>
<evidence type="ECO:0000313" key="2">
    <source>
        <dbReference type="EMBL" id="MDQ0438539.1"/>
    </source>
</evidence>
<keyword evidence="1" id="KW-0472">Membrane</keyword>
<name>A0ABU0HAK4_9HYPH</name>
<evidence type="ECO:0000256" key="1">
    <source>
        <dbReference type="SAM" id="Phobius"/>
    </source>
</evidence>
<organism evidence="2 3">
    <name type="scientific">Kaistia dalseonensis</name>
    <dbReference type="NCBI Taxonomy" id="410840"/>
    <lineage>
        <taxon>Bacteria</taxon>
        <taxon>Pseudomonadati</taxon>
        <taxon>Pseudomonadota</taxon>
        <taxon>Alphaproteobacteria</taxon>
        <taxon>Hyphomicrobiales</taxon>
        <taxon>Kaistiaceae</taxon>
        <taxon>Kaistia</taxon>
    </lineage>
</organism>
<sequence length="150" mass="15838">MNVSGLAFSGRSALALVAVLAVSLLLNFVGIGYIASGFVGQRDRPVGAERLVTLGARSLPPDLRRGITAALDQRKDDLRSASRGVRDARLALFAAMRAEPFNADAVRAAFADLRGKLAATSEIGQDAIVDALEKATPETRAAIEPPGRRR</sequence>
<feature type="transmembrane region" description="Helical" evidence="1">
    <location>
        <begin position="12"/>
        <end position="35"/>
    </location>
</feature>
<dbReference type="Pfam" id="PF13801">
    <property type="entry name" value="Metal_resist"/>
    <property type="match status" value="1"/>
</dbReference>
<dbReference type="EMBL" id="JAUSVO010000004">
    <property type="protein sequence ID" value="MDQ0438539.1"/>
    <property type="molecule type" value="Genomic_DNA"/>
</dbReference>
<comment type="caution">
    <text evidence="2">The sequence shown here is derived from an EMBL/GenBank/DDBJ whole genome shotgun (WGS) entry which is preliminary data.</text>
</comment>
<reference evidence="2 3" key="1">
    <citation type="submission" date="2023-07" db="EMBL/GenBank/DDBJ databases">
        <title>Genomic Encyclopedia of Type Strains, Phase IV (KMG-IV): sequencing the most valuable type-strain genomes for metagenomic binning, comparative biology and taxonomic classification.</title>
        <authorList>
            <person name="Goeker M."/>
        </authorList>
    </citation>
    <scope>NUCLEOTIDE SEQUENCE [LARGE SCALE GENOMIC DNA]</scope>
    <source>
        <strain evidence="2 3">B6-8</strain>
    </source>
</reference>
<protein>
    <submittedName>
        <fullName evidence="2">Membrane protein</fullName>
    </submittedName>
</protein>
<keyword evidence="1" id="KW-1133">Transmembrane helix</keyword>
<keyword evidence="3" id="KW-1185">Reference proteome</keyword>